<dbReference type="PANTHER" id="PTHR35596">
    <property type="entry name" value="DUF2263 DOMAIN-CONTAINING PROTEIN"/>
    <property type="match status" value="1"/>
</dbReference>
<dbReference type="Gene3D" id="3.40.220.10">
    <property type="entry name" value="Leucine Aminopeptidase, subunit E, domain 1"/>
    <property type="match status" value="1"/>
</dbReference>
<keyword evidence="3" id="KW-1185">Reference proteome</keyword>
<dbReference type="Proteomes" id="UP000005583">
    <property type="component" value="Unassembled WGS sequence"/>
</dbReference>
<name>C2EMA3_9LACO</name>
<evidence type="ECO:0000259" key="1">
    <source>
        <dbReference type="Pfam" id="PF10021"/>
    </source>
</evidence>
<dbReference type="OrthoDB" id="9806181at2"/>
<sequence>MADLRNKRAYYREVARKHEVMVEKLFQHQINDSIAGTVVYDVDAFTEQRDADFSKNAEQIVWPLATDQAAIKAFKTYKHQKIAALNFASYTNPGGGFLNGAMAQEEAICTQSNLYPVISSQHDFYEWNKQHYNHSIYMNRALYSPDILWGTSSVPQGKSDVITCAAPNKSVGRRNLRDIEAEMKFYSDADSAMLNRMNFIKQIAEDQHVNVLILGAWGAGVFGFKSDEVAKMWRKVFDKPTSISTVIYAIIPDERNHSKAIEDFKRVFEK</sequence>
<organism evidence="2 3">
    <name type="scientific">Lactobacillus ultunensis DSM 16047</name>
    <dbReference type="NCBI Taxonomy" id="525365"/>
    <lineage>
        <taxon>Bacteria</taxon>
        <taxon>Bacillati</taxon>
        <taxon>Bacillota</taxon>
        <taxon>Bacilli</taxon>
        <taxon>Lactobacillales</taxon>
        <taxon>Lactobacillaceae</taxon>
        <taxon>Lactobacillus</taxon>
    </lineage>
</organism>
<evidence type="ECO:0000313" key="3">
    <source>
        <dbReference type="Proteomes" id="UP000005583"/>
    </source>
</evidence>
<proteinExistence type="predicted"/>
<comment type="caution">
    <text evidence="2">The sequence shown here is derived from an EMBL/GenBank/DDBJ whole genome shotgun (WGS) entry which is preliminary data.</text>
</comment>
<dbReference type="InterPro" id="IPR043472">
    <property type="entry name" value="Macro_dom-like"/>
</dbReference>
<dbReference type="HOGENOM" id="CLU_024412_3_0_9"/>
<dbReference type="Pfam" id="PF10021">
    <property type="entry name" value="PARG_cat_microb"/>
    <property type="match status" value="1"/>
</dbReference>
<dbReference type="RefSeq" id="WP_007125329.1">
    <property type="nucleotide sequence ID" value="NZ_AZFO01000045.1"/>
</dbReference>
<protein>
    <submittedName>
        <fullName evidence="2">TIGR02452 family protein</fullName>
    </submittedName>
</protein>
<dbReference type="InterPro" id="IPR019261">
    <property type="entry name" value="PARG_cat_microbial"/>
</dbReference>
<evidence type="ECO:0000313" key="2">
    <source>
        <dbReference type="EMBL" id="EEJ72332.1"/>
    </source>
</evidence>
<dbReference type="InterPro" id="IPR012664">
    <property type="entry name" value="CHP02452"/>
</dbReference>
<dbReference type="eggNOG" id="COG4295">
    <property type="taxonomic scope" value="Bacteria"/>
</dbReference>
<feature type="domain" description="Microbial-type PARG catalytic" evidence="1">
    <location>
        <begin position="25"/>
        <end position="148"/>
    </location>
</feature>
<dbReference type="PIRSF" id="PIRSF014899">
    <property type="entry name" value="UCP014899"/>
    <property type="match status" value="1"/>
</dbReference>
<dbReference type="SUPFAM" id="SSF52949">
    <property type="entry name" value="Macro domain-like"/>
    <property type="match status" value="1"/>
</dbReference>
<dbReference type="NCBIfam" id="TIGR02452">
    <property type="entry name" value="TIGR02452 family protein"/>
    <property type="match status" value="1"/>
</dbReference>
<dbReference type="STRING" id="525365.HMPREF0548_0799"/>
<reference evidence="2 3" key="1">
    <citation type="submission" date="2009-01" db="EMBL/GenBank/DDBJ databases">
        <authorList>
            <person name="Qin X."/>
            <person name="Bachman B."/>
            <person name="Battles P."/>
            <person name="Bell A."/>
            <person name="Bess C."/>
            <person name="Bickham C."/>
            <person name="Chaboub L."/>
            <person name="Chen D."/>
            <person name="Coyle M."/>
            <person name="Deiros D.R."/>
            <person name="Dinh H."/>
            <person name="Forbes L."/>
            <person name="Fowler G."/>
            <person name="Francisco L."/>
            <person name="Fu Q."/>
            <person name="Gubbala S."/>
            <person name="Hale W."/>
            <person name="Han Y."/>
            <person name="Hemphill L."/>
            <person name="Highlander S.K."/>
            <person name="Hirani K."/>
            <person name="Hogues M."/>
            <person name="Jackson L."/>
            <person name="Jakkamsetti A."/>
            <person name="Javaid M."/>
            <person name="Jiang H."/>
            <person name="Korchina V."/>
            <person name="Kovar C."/>
            <person name="Lara F."/>
            <person name="Lee S."/>
            <person name="Mata R."/>
            <person name="Mathew T."/>
            <person name="Moen C."/>
            <person name="Morales K."/>
            <person name="Munidasa M."/>
            <person name="Nazareth L."/>
            <person name="Ngo R."/>
            <person name="Nguyen L."/>
            <person name="Okwuonu G."/>
            <person name="Ongeri F."/>
            <person name="Patil S."/>
            <person name="Petrosino J."/>
            <person name="Pham C."/>
            <person name="Pham P."/>
            <person name="Pu L.-L."/>
            <person name="Puazo M."/>
            <person name="Raj R."/>
            <person name="Reid J."/>
            <person name="Rouhana J."/>
            <person name="Saada N."/>
            <person name="Shang Y."/>
            <person name="Simmons D."/>
            <person name="Thornton R."/>
            <person name="Warren J."/>
            <person name="Weissenberger G."/>
            <person name="Zhang J."/>
            <person name="Zhang L."/>
            <person name="Zhou C."/>
            <person name="Zhu D."/>
            <person name="Muzny D."/>
            <person name="Worley K."/>
            <person name="Gibbs R."/>
        </authorList>
    </citation>
    <scope>NUCLEOTIDE SEQUENCE [LARGE SCALE GENOMIC DNA]</scope>
    <source>
        <strain evidence="2 3">DSM 16047</strain>
    </source>
</reference>
<dbReference type="AlphaFoldDB" id="C2EMA3"/>
<accession>C2EMA3</accession>
<gene>
    <name evidence="2" type="ORF">HMPREF0548_0799</name>
</gene>
<dbReference type="EMBL" id="ACGU01000041">
    <property type="protein sequence ID" value="EEJ72332.1"/>
    <property type="molecule type" value="Genomic_DNA"/>
</dbReference>
<dbReference type="PANTHER" id="PTHR35596:SF1">
    <property type="entry name" value="MICROBIAL-TYPE PARG CATALYTIC DOMAIN-CONTAINING PROTEIN"/>
    <property type="match status" value="1"/>
</dbReference>